<dbReference type="RefSeq" id="XP_029319613.1">
    <property type="nucleotide sequence ID" value="XM_029463753.1"/>
</dbReference>
<evidence type="ECO:0000313" key="3">
    <source>
        <dbReference type="Proteomes" id="UP000249293"/>
    </source>
</evidence>
<keyword evidence="3" id="KW-1185">Reference proteome</keyword>
<dbReference type="AlphaFoldDB" id="A0A2U9QYQ6"/>
<organism evidence="2 3">
    <name type="scientific">Pichia kudriavzevii</name>
    <name type="common">Yeast</name>
    <name type="synonym">Issatchenkia orientalis</name>
    <dbReference type="NCBI Taxonomy" id="4909"/>
    <lineage>
        <taxon>Eukaryota</taxon>
        <taxon>Fungi</taxon>
        <taxon>Dikarya</taxon>
        <taxon>Ascomycota</taxon>
        <taxon>Saccharomycotina</taxon>
        <taxon>Pichiomycetes</taxon>
        <taxon>Pichiales</taxon>
        <taxon>Pichiaceae</taxon>
        <taxon>Pichia</taxon>
    </lineage>
</organism>
<gene>
    <name evidence="2" type="ORF">C5L36_0A07367</name>
</gene>
<dbReference type="KEGG" id="pkz:C5L36_0A07367"/>
<sequence length="150" mass="17168">MLYSHRHTYKRRHTQQAQQRETNKAIMGGGGEIENWPIVCKQPPSHVACNISYVGPRHALFFRLLLCLHKPSPNMHLDLQLSHIRRSYCNIVYLTPTSKPLPSNLVLLGTTTQFVAPLSVFSHAKFVPPATRKYSPLPQCCYIFMRLVLT</sequence>
<dbReference type="Proteomes" id="UP000249293">
    <property type="component" value="Chromosome 1"/>
</dbReference>
<feature type="compositionally biased region" description="Basic residues" evidence="1">
    <location>
        <begin position="1"/>
        <end position="14"/>
    </location>
</feature>
<dbReference type="VEuPathDB" id="FungiDB:C5L36_0A07367"/>
<feature type="region of interest" description="Disordered" evidence="1">
    <location>
        <begin position="1"/>
        <end position="21"/>
    </location>
</feature>
<accession>A0A2U9QYQ6</accession>
<evidence type="ECO:0000256" key="1">
    <source>
        <dbReference type="SAM" id="MobiDB-lite"/>
    </source>
</evidence>
<reference evidence="2 3" key="1">
    <citation type="submission" date="2018-06" db="EMBL/GenBank/DDBJ databases">
        <title>Population genomics shows no distinction between pathogenic Candida krusei and environmental Pichia kudriavzevii: One species, four names.</title>
        <authorList>
            <person name="Douglass A.P."/>
            <person name="Offei B."/>
            <person name="Braun-Galleani S."/>
            <person name="Coughlan A.Y."/>
            <person name="Martos A."/>
            <person name="Ortiz-Merino R.A."/>
            <person name="Byrne K.P."/>
            <person name="Wolfe K.H."/>
        </authorList>
    </citation>
    <scope>NUCLEOTIDE SEQUENCE [LARGE SCALE GENOMIC DNA]</scope>
    <source>
        <strain evidence="2 3">CBS573</strain>
    </source>
</reference>
<proteinExistence type="predicted"/>
<protein>
    <submittedName>
        <fullName evidence="2">Uncharacterized protein</fullName>
    </submittedName>
</protein>
<name>A0A2U9QYQ6_PICKU</name>
<dbReference type="EMBL" id="CP028773">
    <property type="protein sequence ID" value="AWU74136.1"/>
    <property type="molecule type" value="Genomic_DNA"/>
</dbReference>
<evidence type="ECO:0000313" key="2">
    <source>
        <dbReference type="EMBL" id="AWU74136.1"/>
    </source>
</evidence>
<dbReference type="GeneID" id="40381846"/>